<dbReference type="GO" id="GO:0030036">
    <property type="term" value="P:actin cytoskeleton organization"/>
    <property type="evidence" value="ECO:0007669"/>
    <property type="project" value="TreeGrafter"/>
</dbReference>
<dbReference type="GO" id="GO:0005524">
    <property type="term" value="F:ATP binding"/>
    <property type="evidence" value="ECO:0007669"/>
    <property type="project" value="UniProtKB-KW"/>
</dbReference>
<dbReference type="PANTHER" id="PTHR46485">
    <property type="entry name" value="LIM DOMAIN KINASE 1"/>
    <property type="match status" value="1"/>
</dbReference>
<name>A0A183B2B3_9TREM</name>
<dbReference type="GO" id="GO:0005634">
    <property type="term" value="C:nucleus"/>
    <property type="evidence" value="ECO:0007669"/>
    <property type="project" value="TreeGrafter"/>
</dbReference>
<keyword evidence="5" id="KW-0418">Kinase</keyword>
<keyword evidence="9" id="KW-1185">Reference proteome</keyword>
<evidence type="ECO:0000256" key="6">
    <source>
        <dbReference type="ARBA" id="ARBA00022840"/>
    </source>
</evidence>
<feature type="domain" description="Protein kinase" evidence="7">
    <location>
        <begin position="1"/>
        <end position="83"/>
    </location>
</feature>
<comment type="similarity">
    <text evidence="1">Belongs to the protein kinase superfamily. TKL Ser/Thr protein kinase family.</text>
</comment>
<dbReference type="Pfam" id="PF07714">
    <property type="entry name" value="PK_Tyr_Ser-Thr"/>
    <property type="match status" value="1"/>
</dbReference>
<evidence type="ECO:0000259" key="7">
    <source>
        <dbReference type="PROSITE" id="PS50011"/>
    </source>
</evidence>
<dbReference type="WBParaSite" id="ECPE_0001338701-mRNA-1">
    <property type="protein sequence ID" value="ECPE_0001338701-mRNA-1"/>
    <property type="gene ID" value="ECPE_0001338701"/>
</dbReference>
<evidence type="ECO:0000313" key="8">
    <source>
        <dbReference type="EMBL" id="VDP90620.1"/>
    </source>
</evidence>
<dbReference type="EMBL" id="UZAN01054868">
    <property type="protein sequence ID" value="VDP90620.1"/>
    <property type="molecule type" value="Genomic_DNA"/>
</dbReference>
<keyword evidence="3" id="KW-0808">Transferase</keyword>
<dbReference type="GO" id="GO:0005737">
    <property type="term" value="C:cytoplasm"/>
    <property type="evidence" value="ECO:0007669"/>
    <property type="project" value="TreeGrafter"/>
</dbReference>
<dbReference type="InterPro" id="IPR001245">
    <property type="entry name" value="Ser-Thr/Tyr_kinase_cat_dom"/>
</dbReference>
<evidence type="ECO:0000313" key="10">
    <source>
        <dbReference type="WBParaSite" id="ECPE_0001338701-mRNA-1"/>
    </source>
</evidence>
<accession>A0A183B2B3</accession>
<dbReference type="PROSITE" id="PS50011">
    <property type="entry name" value="PROTEIN_KINASE_DOM"/>
    <property type="match status" value="1"/>
</dbReference>
<dbReference type="SUPFAM" id="SSF56112">
    <property type="entry name" value="Protein kinase-like (PK-like)"/>
    <property type="match status" value="1"/>
</dbReference>
<keyword evidence="2" id="KW-0723">Serine/threonine-protein kinase</keyword>
<dbReference type="PANTHER" id="PTHR46485:SF5">
    <property type="entry name" value="CENTER DIVIDER, ISOFORM A"/>
    <property type="match status" value="1"/>
</dbReference>
<organism evidence="10">
    <name type="scientific">Echinostoma caproni</name>
    <dbReference type="NCBI Taxonomy" id="27848"/>
    <lineage>
        <taxon>Eukaryota</taxon>
        <taxon>Metazoa</taxon>
        <taxon>Spiralia</taxon>
        <taxon>Lophotrochozoa</taxon>
        <taxon>Platyhelminthes</taxon>
        <taxon>Trematoda</taxon>
        <taxon>Digenea</taxon>
        <taxon>Plagiorchiida</taxon>
        <taxon>Echinostomata</taxon>
        <taxon>Echinostomatoidea</taxon>
        <taxon>Echinostomatidae</taxon>
        <taxon>Echinostoma</taxon>
    </lineage>
</organism>
<dbReference type="InterPro" id="IPR050940">
    <property type="entry name" value="Actin_reg-Ser/Thr_kinase"/>
</dbReference>
<dbReference type="InterPro" id="IPR011009">
    <property type="entry name" value="Kinase-like_dom_sf"/>
</dbReference>
<evidence type="ECO:0000256" key="5">
    <source>
        <dbReference type="ARBA" id="ARBA00022777"/>
    </source>
</evidence>
<protein>
    <submittedName>
        <fullName evidence="10">Protein kinase domain-containing protein</fullName>
    </submittedName>
</protein>
<dbReference type="GO" id="GO:0004674">
    <property type="term" value="F:protein serine/threonine kinase activity"/>
    <property type="evidence" value="ECO:0007669"/>
    <property type="project" value="UniProtKB-KW"/>
</dbReference>
<reference evidence="8 9" key="2">
    <citation type="submission" date="2018-11" db="EMBL/GenBank/DDBJ databases">
        <authorList>
            <consortium name="Pathogen Informatics"/>
        </authorList>
    </citation>
    <scope>NUCLEOTIDE SEQUENCE [LARGE SCALE GENOMIC DNA]</scope>
    <source>
        <strain evidence="8 9">Egypt</strain>
    </source>
</reference>
<evidence type="ECO:0000256" key="2">
    <source>
        <dbReference type="ARBA" id="ARBA00022527"/>
    </source>
</evidence>
<evidence type="ECO:0000256" key="4">
    <source>
        <dbReference type="ARBA" id="ARBA00022741"/>
    </source>
</evidence>
<dbReference type="OrthoDB" id="8693905at2759"/>
<dbReference type="Proteomes" id="UP000272942">
    <property type="component" value="Unassembled WGS sequence"/>
</dbReference>
<dbReference type="Gene3D" id="1.10.510.10">
    <property type="entry name" value="Transferase(Phosphotransferase) domain 1"/>
    <property type="match status" value="1"/>
</dbReference>
<keyword evidence="4" id="KW-0547">Nucleotide-binding</keyword>
<evidence type="ECO:0000313" key="9">
    <source>
        <dbReference type="Proteomes" id="UP000272942"/>
    </source>
</evidence>
<reference evidence="10" key="1">
    <citation type="submission" date="2016-06" db="UniProtKB">
        <authorList>
            <consortium name="WormBaseParasite"/>
        </authorList>
    </citation>
    <scope>IDENTIFICATION</scope>
</reference>
<evidence type="ECO:0000256" key="3">
    <source>
        <dbReference type="ARBA" id="ARBA00022679"/>
    </source>
</evidence>
<dbReference type="InterPro" id="IPR000719">
    <property type="entry name" value="Prot_kinase_dom"/>
</dbReference>
<evidence type="ECO:0000256" key="1">
    <source>
        <dbReference type="ARBA" id="ARBA00005843"/>
    </source>
</evidence>
<proteinExistence type="inferred from homology"/>
<dbReference type="AlphaFoldDB" id="A0A183B2B3"/>
<gene>
    <name evidence="8" type="ORF">ECPE_LOCUS13348</name>
</gene>
<keyword evidence="6" id="KW-0067">ATP-binding</keyword>
<sequence length="83" mass="9023">MLIALCPEYVRASCLNGFNFRTQFANGGCLASLVSAKGVDLPWSVRAALALDIAKGVNYLHSQNVIHRDLSSVVSAHCSFRDR</sequence>